<comment type="caution">
    <text evidence="1">The sequence shown here is derived from an EMBL/GenBank/DDBJ whole genome shotgun (WGS) entry which is preliminary data.</text>
</comment>
<reference evidence="1 3" key="1">
    <citation type="journal article" date="2018" name="PLoS Genet.">
        <title>Population sequencing reveals clonal diversity and ancestral inbreeding in the grapevine cultivar Chardonnay.</title>
        <authorList>
            <person name="Roach M.J."/>
            <person name="Johnson D.L."/>
            <person name="Bohlmann J."/>
            <person name="van Vuuren H.J."/>
            <person name="Jones S.J."/>
            <person name="Pretorius I.S."/>
            <person name="Schmidt S.A."/>
            <person name="Borneman A.R."/>
        </authorList>
    </citation>
    <scope>NUCLEOTIDE SEQUENCE [LARGE SCALE GENOMIC DNA]</scope>
    <source>
        <strain evidence="3">cv. Chardonnay</strain>
        <strain evidence="1">I10V1</strain>
        <tissue evidence="1">Leaf</tissue>
    </source>
</reference>
<evidence type="ECO:0000313" key="2">
    <source>
        <dbReference type="EMBL" id="RVX01751.1"/>
    </source>
</evidence>
<dbReference type="Proteomes" id="UP000288805">
    <property type="component" value="Unassembled WGS sequence"/>
</dbReference>
<gene>
    <name evidence="2" type="ORF">CK203_024354</name>
    <name evidence="1" type="ORF">CK203_082045</name>
</gene>
<dbReference type="EMBL" id="QGNW01000074">
    <property type="protein sequence ID" value="RVX01751.1"/>
    <property type="molecule type" value="Genomic_DNA"/>
</dbReference>
<proteinExistence type="predicted"/>
<organism evidence="1 3">
    <name type="scientific">Vitis vinifera</name>
    <name type="common">Grape</name>
    <dbReference type="NCBI Taxonomy" id="29760"/>
    <lineage>
        <taxon>Eukaryota</taxon>
        <taxon>Viridiplantae</taxon>
        <taxon>Streptophyta</taxon>
        <taxon>Embryophyta</taxon>
        <taxon>Tracheophyta</taxon>
        <taxon>Spermatophyta</taxon>
        <taxon>Magnoliopsida</taxon>
        <taxon>eudicotyledons</taxon>
        <taxon>Gunneridae</taxon>
        <taxon>Pentapetalae</taxon>
        <taxon>rosids</taxon>
        <taxon>Vitales</taxon>
        <taxon>Vitaceae</taxon>
        <taxon>Viteae</taxon>
        <taxon>Vitis</taxon>
    </lineage>
</organism>
<dbReference type="EMBL" id="QGNW01001432">
    <property type="protein sequence ID" value="RVW41696.1"/>
    <property type="molecule type" value="Genomic_DNA"/>
</dbReference>
<evidence type="ECO:0000313" key="1">
    <source>
        <dbReference type="EMBL" id="RVW41696.1"/>
    </source>
</evidence>
<dbReference type="AlphaFoldDB" id="A0A438E1Y5"/>
<name>A0A438E1Y5_VITVI</name>
<sequence>MERRSLVLCTFVGFLGLLSAALGFAAEAKRIKIFSSNGYLRLIFG</sequence>
<evidence type="ECO:0000313" key="3">
    <source>
        <dbReference type="Proteomes" id="UP000288805"/>
    </source>
</evidence>
<accession>A0A438E1Y5</accession>
<protein>
    <submittedName>
        <fullName evidence="1">Uncharacterized protein</fullName>
    </submittedName>
</protein>